<proteinExistence type="predicted"/>
<evidence type="ECO:0000313" key="2">
    <source>
        <dbReference type="WBParaSite" id="ACRNAN_scaffold2077.g30599.t1"/>
    </source>
</evidence>
<protein>
    <submittedName>
        <fullName evidence="2">Uncharacterized protein</fullName>
    </submittedName>
</protein>
<sequence length="90" mass="10872">MSNLSKSRKIEEKHDKNARYKRIFCQIIVKKNFYSYKFGHGQALEKHHMKSRVQKSRKMKRLVGAGRHRSVLFTDEKLFTVQRKFNRVEC</sequence>
<organism evidence="1 2">
    <name type="scientific">Acrobeloides nanus</name>
    <dbReference type="NCBI Taxonomy" id="290746"/>
    <lineage>
        <taxon>Eukaryota</taxon>
        <taxon>Metazoa</taxon>
        <taxon>Ecdysozoa</taxon>
        <taxon>Nematoda</taxon>
        <taxon>Chromadorea</taxon>
        <taxon>Rhabditida</taxon>
        <taxon>Tylenchina</taxon>
        <taxon>Cephalobomorpha</taxon>
        <taxon>Cephaloboidea</taxon>
        <taxon>Cephalobidae</taxon>
        <taxon>Acrobeloides</taxon>
    </lineage>
</organism>
<accession>A0A914D9D0</accession>
<reference evidence="2" key="1">
    <citation type="submission" date="2022-11" db="UniProtKB">
        <authorList>
            <consortium name="WormBaseParasite"/>
        </authorList>
    </citation>
    <scope>IDENTIFICATION</scope>
</reference>
<keyword evidence="1" id="KW-1185">Reference proteome</keyword>
<dbReference type="WBParaSite" id="ACRNAN_scaffold2077.g30599.t1">
    <property type="protein sequence ID" value="ACRNAN_scaffold2077.g30599.t1"/>
    <property type="gene ID" value="ACRNAN_scaffold2077.g30599"/>
</dbReference>
<name>A0A914D9D0_9BILA</name>
<dbReference type="Proteomes" id="UP000887540">
    <property type="component" value="Unplaced"/>
</dbReference>
<dbReference type="AlphaFoldDB" id="A0A914D9D0"/>
<evidence type="ECO:0000313" key="1">
    <source>
        <dbReference type="Proteomes" id="UP000887540"/>
    </source>
</evidence>